<keyword evidence="2" id="KW-1185">Reference proteome</keyword>
<dbReference type="EMBL" id="CAMAPE010000053">
    <property type="protein sequence ID" value="CAH9109698.1"/>
    <property type="molecule type" value="Genomic_DNA"/>
</dbReference>
<dbReference type="AlphaFoldDB" id="A0A9P1EJE0"/>
<reference evidence="1" key="1">
    <citation type="submission" date="2022-07" db="EMBL/GenBank/DDBJ databases">
        <authorList>
            <person name="Macas J."/>
            <person name="Novak P."/>
            <person name="Neumann P."/>
        </authorList>
    </citation>
    <scope>NUCLEOTIDE SEQUENCE</scope>
</reference>
<gene>
    <name evidence="1" type="ORF">CEURO_LOCUS18536</name>
</gene>
<protein>
    <submittedName>
        <fullName evidence="1">Uncharacterized protein</fullName>
    </submittedName>
</protein>
<comment type="caution">
    <text evidence="1">The sequence shown here is derived from an EMBL/GenBank/DDBJ whole genome shotgun (WGS) entry which is preliminary data.</text>
</comment>
<evidence type="ECO:0000313" key="1">
    <source>
        <dbReference type="EMBL" id="CAH9109698.1"/>
    </source>
</evidence>
<dbReference type="OrthoDB" id="1305300at2759"/>
<proteinExistence type="predicted"/>
<accession>A0A9P1EJE0</accession>
<sequence>MNKSRLLSIYYYFKYYFGRGKWGCYKCGYALEILIEAKDYWSKNRTRQFPGPLLFLIMFYVDNVMFKGRKVQRGLSSIIGWTTQKLNKREKEEIESGGFGFGYVDEANIGELTIPNVRRNEEEVERASEGDIN</sequence>
<organism evidence="1 2">
    <name type="scientific">Cuscuta europaea</name>
    <name type="common">European dodder</name>
    <dbReference type="NCBI Taxonomy" id="41803"/>
    <lineage>
        <taxon>Eukaryota</taxon>
        <taxon>Viridiplantae</taxon>
        <taxon>Streptophyta</taxon>
        <taxon>Embryophyta</taxon>
        <taxon>Tracheophyta</taxon>
        <taxon>Spermatophyta</taxon>
        <taxon>Magnoliopsida</taxon>
        <taxon>eudicotyledons</taxon>
        <taxon>Gunneridae</taxon>
        <taxon>Pentapetalae</taxon>
        <taxon>asterids</taxon>
        <taxon>lamiids</taxon>
        <taxon>Solanales</taxon>
        <taxon>Convolvulaceae</taxon>
        <taxon>Cuscuteae</taxon>
        <taxon>Cuscuta</taxon>
        <taxon>Cuscuta subgen. Cuscuta</taxon>
    </lineage>
</organism>
<evidence type="ECO:0000313" key="2">
    <source>
        <dbReference type="Proteomes" id="UP001152484"/>
    </source>
</evidence>
<dbReference type="Proteomes" id="UP001152484">
    <property type="component" value="Unassembled WGS sequence"/>
</dbReference>
<name>A0A9P1EJE0_CUSEU</name>